<dbReference type="Pfam" id="PF13180">
    <property type="entry name" value="PDZ_2"/>
    <property type="match status" value="1"/>
</dbReference>
<dbReference type="Proteomes" id="UP000029708">
    <property type="component" value="Unassembled WGS sequence"/>
</dbReference>
<reference evidence="7 9" key="1">
    <citation type="submission" date="2014-09" db="EMBL/GenBank/DDBJ databases">
        <title>Xanthomonadaceae 3.5X direct submission.</title>
        <authorList>
            <person name="Fang T."/>
            <person name="Wang H."/>
        </authorList>
    </citation>
    <scope>NUCLEOTIDE SEQUENCE [LARGE SCALE GENOMIC DNA]</scope>
    <source>
        <strain evidence="7 9">3.5X</strain>
    </source>
</reference>
<sequence length="411" mass="42693">MNRVARTIAFIARFVLIGLALAFVIALIWPQSGDALRARLGLTPAAPASVARPVDSSEPNDADHAQTLQAPAAPSSYASAVARAAPSVVNIYANRMVTEQPVLRYSDPSLQRILGDIPTGPAQRRREQNLGSGVILSSSGYVLTNNHVIAGAQNIQVLLYDGRVAEASVVGSDPDTDLAVLKVNASDLPAIHLAKRPIRVGDVVLAIGNPFGIGQTVTMGIVSAIGRQLNAVSPEDFIQTDAAINFGNSGGALVNARGNLVGINTALLGRASGAEGISFAIPAGTAKNVLDQIISTGHVVRGWLGIEYTSVPISANSGLPPAARGVWVTDVYPGGPAAEAGIQAGDVLLQIGTQDIVDPSSLRHREIAMKPGTKVKVSGLRAGRPFSTTLTLTQRPPLSVLAPQQQQQQGQ</sequence>
<keyword evidence="9" id="KW-1185">Reference proteome</keyword>
<dbReference type="InterPro" id="IPR009003">
    <property type="entry name" value="Peptidase_S1_PA"/>
</dbReference>
<dbReference type="Proteomes" id="UP000560000">
    <property type="component" value="Unassembled WGS sequence"/>
</dbReference>
<comment type="caution">
    <text evidence="7">The sequence shown here is derived from an EMBL/GenBank/DDBJ whole genome shotgun (WGS) entry which is preliminary data.</text>
</comment>
<dbReference type="AlphaFoldDB" id="A0A099CYG6"/>
<evidence type="ECO:0000313" key="7">
    <source>
        <dbReference type="EMBL" id="KGI78652.1"/>
    </source>
</evidence>
<keyword evidence="5" id="KW-0472">Membrane</keyword>
<dbReference type="InterPro" id="IPR001940">
    <property type="entry name" value="Peptidase_S1C"/>
</dbReference>
<dbReference type="STRING" id="1543381.LF63_0104215"/>
<dbReference type="PROSITE" id="PS50106">
    <property type="entry name" value="PDZ"/>
    <property type="match status" value="1"/>
</dbReference>
<dbReference type="SUPFAM" id="SSF50494">
    <property type="entry name" value="Trypsin-like serine proteases"/>
    <property type="match status" value="1"/>
</dbReference>
<evidence type="ECO:0000313" key="8">
    <source>
        <dbReference type="EMBL" id="MBB6184043.1"/>
    </source>
</evidence>
<gene>
    <name evidence="8" type="ORF">HNQ86_001388</name>
    <name evidence="7" type="ORF">LF63_0104215</name>
</gene>
<evidence type="ECO:0000256" key="3">
    <source>
        <dbReference type="ARBA" id="ARBA00022801"/>
    </source>
</evidence>
<evidence type="ECO:0000313" key="9">
    <source>
        <dbReference type="Proteomes" id="UP000029708"/>
    </source>
</evidence>
<dbReference type="GO" id="GO:0004252">
    <property type="term" value="F:serine-type endopeptidase activity"/>
    <property type="evidence" value="ECO:0007669"/>
    <property type="project" value="InterPro"/>
</dbReference>
<dbReference type="PANTHER" id="PTHR22939">
    <property type="entry name" value="SERINE PROTEASE FAMILY S1C HTRA-RELATED"/>
    <property type="match status" value="1"/>
</dbReference>
<dbReference type="RefSeq" id="WP_043099875.1">
    <property type="nucleotide sequence ID" value="NZ_JACHET010000001.1"/>
</dbReference>
<protein>
    <submittedName>
        <fullName evidence="7">Peptidase S1</fullName>
    </submittedName>
    <submittedName>
        <fullName evidence="8">Serine peptidase DegS</fullName>
    </submittedName>
</protein>
<organism evidence="7 9">
    <name type="scientific">Oleiagrimonas soli</name>
    <dbReference type="NCBI Taxonomy" id="1543381"/>
    <lineage>
        <taxon>Bacteria</taxon>
        <taxon>Pseudomonadati</taxon>
        <taxon>Pseudomonadota</taxon>
        <taxon>Gammaproteobacteria</taxon>
        <taxon>Lysobacterales</taxon>
        <taxon>Rhodanobacteraceae</taxon>
        <taxon>Oleiagrimonas</taxon>
    </lineage>
</organism>
<evidence type="ECO:0000256" key="5">
    <source>
        <dbReference type="SAM" id="Phobius"/>
    </source>
</evidence>
<dbReference type="GO" id="GO:0042597">
    <property type="term" value="C:periplasmic space"/>
    <property type="evidence" value="ECO:0007669"/>
    <property type="project" value="TreeGrafter"/>
</dbReference>
<dbReference type="EMBL" id="JACHET010000001">
    <property type="protein sequence ID" value="MBB6184043.1"/>
    <property type="molecule type" value="Genomic_DNA"/>
</dbReference>
<comment type="similarity">
    <text evidence="1">Belongs to the peptidase S1C family.</text>
</comment>
<evidence type="ECO:0000256" key="4">
    <source>
        <dbReference type="ARBA" id="ARBA00022825"/>
    </source>
</evidence>
<keyword evidence="2" id="KW-0645">Protease</keyword>
<dbReference type="Gene3D" id="2.30.42.10">
    <property type="match status" value="1"/>
</dbReference>
<keyword evidence="5" id="KW-0812">Transmembrane</keyword>
<dbReference type="Pfam" id="PF13365">
    <property type="entry name" value="Trypsin_2"/>
    <property type="match status" value="1"/>
</dbReference>
<dbReference type="PRINTS" id="PR00834">
    <property type="entry name" value="PROTEASES2C"/>
</dbReference>
<reference evidence="8 10" key="2">
    <citation type="submission" date="2020-08" db="EMBL/GenBank/DDBJ databases">
        <title>Genomic Encyclopedia of Type Strains, Phase IV (KMG-IV): sequencing the most valuable type-strain genomes for metagenomic binning, comparative biology and taxonomic classification.</title>
        <authorList>
            <person name="Goeker M."/>
        </authorList>
    </citation>
    <scope>NUCLEOTIDE SEQUENCE [LARGE SCALE GENOMIC DNA]</scope>
    <source>
        <strain evidence="8 10">DSM 107085</strain>
    </source>
</reference>
<dbReference type="EMBL" id="JROI01000008">
    <property type="protein sequence ID" value="KGI78652.1"/>
    <property type="molecule type" value="Genomic_DNA"/>
</dbReference>
<evidence type="ECO:0000313" key="10">
    <source>
        <dbReference type="Proteomes" id="UP000560000"/>
    </source>
</evidence>
<accession>A0A099CYG6</accession>
<keyword evidence="5" id="KW-1133">Transmembrane helix</keyword>
<feature type="transmembrane region" description="Helical" evidence="5">
    <location>
        <begin position="7"/>
        <end position="29"/>
    </location>
</feature>
<dbReference type="GO" id="GO:0006515">
    <property type="term" value="P:protein quality control for misfolded or incompletely synthesized proteins"/>
    <property type="evidence" value="ECO:0007669"/>
    <property type="project" value="TreeGrafter"/>
</dbReference>
<dbReference type="InterPro" id="IPR001478">
    <property type="entry name" value="PDZ"/>
</dbReference>
<dbReference type="HOGENOM" id="CLU_020120_1_2_6"/>
<dbReference type="OrthoDB" id="9758917at2"/>
<keyword evidence="4" id="KW-0720">Serine protease</keyword>
<dbReference type="InterPro" id="IPR036034">
    <property type="entry name" value="PDZ_sf"/>
</dbReference>
<evidence type="ECO:0000256" key="1">
    <source>
        <dbReference type="ARBA" id="ARBA00010541"/>
    </source>
</evidence>
<name>A0A099CYG6_9GAMM</name>
<keyword evidence="3" id="KW-0378">Hydrolase</keyword>
<dbReference type="Gene3D" id="2.40.10.120">
    <property type="match status" value="1"/>
</dbReference>
<proteinExistence type="inferred from homology"/>
<evidence type="ECO:0000256" key="2">
    <source>
        <dbReference type="ARBA" id="ARBA00022670"/>
    </source>
</evidence>
<dbReference type="PANTHER" id="PTHR22939:SF129">
    <property type="entry name" value="SERINE PROTEASE HTRA2, MITOCHONDRIAL"/>
    <property type="match status" value="1"/>
</dbReference>
<feature type="domain" description="PDZ" evidence="6">
    <location>
        <begin position="293"/>
        <end position="356"/>
    </location>
</feature>
<dbReference type="SUPFAM" id="SSF50156">
    <property type="entry name" value="PDZ domain-like"/>
    <property type="match status" value="1"/>
</dbReference>
<evidence type="ECO:0000259" key="6">
    <source>
        <dbReference type="PROSITE" id="PS50106"/>
    </source>
</evidence>
<dbReference type="SMART" id="SM00228">
    <property type="entry name" value="PDZ"/>
    <property type="match status" value="1"/>
</dbReference>